<dbReference type="GeneID" id="93607471"/>
<keyword evidence="2" id="KW-1185">Reference proteome</keyword>
<dbReference type="Proteomes" id="UP000009138">
    <property type="component" value="Unassembled WGS sequence"/>
</dbReference>
<dbReference type="VEuPathDB" id="FungiDB:RO3G_00499"/>
<protein>
    <submittedName>
        <fullName evidence="1">Uncharacterized protein</fullName>
    </submittedName>
</protein>
<name>I1BHW5_RHIO9</name>
<accession>I1BHW5</accession>
<evidence type="ECO:0000313" key="1">
    <source>
        <dbReference type="EMBL" id="EIE75795.1"/>
    </source>
</evidence>
<reference evidence="1 2" key="1">
    <citation type="journal article" date="2009" name="PLoS Genet.">
        <title>Genomic analysis of the basal lineage fungus Rhizopus oryzae reveals a whole-genome duplication.</title>
        <authorList>
            <person name="Ma L.-J."/>
            <person name="Ibrahim A.S."/>
            <person name="Skory C."/>
            <person name="Grabherr M.G."/>
            <person name="Burger G."/>
            <person name="Butler M."/>
            <person name="Elias M."/>
            <person name="Idnurm A."/>
            <person name="Lang B.F."/>
            <person name="Sone T."/>
            <person name="Abe A."/>
            <person name="Calvo S.E."/>
            <person name="Corrochano L.M."/>
            <person name="Engels R."/>
            <person name="Fu J."/>
            <person name="Hansberg W."/>
            <person name="Kim J.-M."/>
            <person name="Kodira C.D."/>
            <person name="Koehrsen M.J."/>
            <person name="Liu B."/>
            <person name="Miranda-Saavedra D."/>
            <person name="O'Leary S."/>
            <person name="Ortiz-Castellanos L."/>
            <person name="Poulter R."/>
            <person name="Rodriguez-Romero J."/>
            <person name="Ruiz-Herrera J."/>
            <person name="Shen Y.-Q."/>
            <person name="Zeng Q."/>
            <person name="Galagan J."/>
            <person name="Birren B.W."/>
            <person name="Cuomo C.A."/>
            <person name="Wickes B.L."/>
        </authorList>
    </citation>
    <scope>NUCLEOTIDE SEQUENCE [LARGE SCALE GENOMIC DNA]</scope>
    <source>
        <strain evidence="2">RA 99-880 / ATCC MYA-4621 / FGSC 9543 / NRRL 43880</strain>
    </source>
</reference>
<dbReference type="EMBL" id="CH476732">
    <property type="protein sequence ID" value="EIE75795.1"/>
    <property type="molecule type" value="Genomic_DNA"/>
</dbReference>
<proteinExistence type="predicted"/>
<sequence length="86" mass="9618">MFSASVCLDQFNAKQIEGRLKNPFGIKVFGVYKKLRKDCGTKALFINKKPCDGMTDMKPDIMDDLKSRSMKVLTTISGSSSCLRFS</sequence>
<organism evidence="1 2">
    <name type="scientific">Rhizopus delemar (strain RA 99-880 / ATCC MYA-4621 / FGSC 9543 / NRRL 43880)</name>
    <name type="common">Mucormycosis agent</name>
    <name type="synonym">Rhizopus arrhizus var. delemar</name>
    <dbReference type="NCBI Taxonomy" id="246409"/>
    <lineage>
        <taxon>Eukaryota</taxon>
        <taxon>Fungi</taxon>
        <taxon>Fungi incertae sedis</taxon>
        <taxon>Mucoromycota</taxon>
        <taxon>Mucoromycotina</taxon>
        <taxon>Mucoromycetes</taxon>
        <taxon>Mucorales</taxon>
        <taxon>Mucorineae</taxon>
        <taxon>Rhizopodaceae</taxon>
        <taxon>Rhizopus</taxon>
    </lineage>
</organism>
<gene>
    <name evidence="1" type="ORF">RO3G_00499</name>
</gene>
<dbReference type="InParanoid" id="I1BHW5"/>
<dbReference type="RefSeq" id="XP_067511191.1">
    <property type="nucleotide sequence ID" value="XM_067655090.1"/>
</dbReference>
<dbReference type="AlphaFoldDB" id="I1BHW5"/>
<evidence type="ECO:0000313" key="2">
    <source>
        <dbReference type="Proteomes" id="UP000009138"/>
    </source>
</evidence>